<dbReference type="PROSITE" id="PS51257">
    <property type="entry name" value="PROKAR_LIPOPROTEIN"/>
    <property type="match status" value="1"/>
</dbReference>
<organism evidence="1 2">
    <name type="scientific">Rhodocytophaga rosea</name>
    <dbReference type="NCBI Taxonomy" id="2704465"/>
    <lineage>
        <taxon>Bacteria</taxon>
        <taxon>Pseudomonadati</taxon>
        <taxon>Bacteroidota</taxon>
        <taxon>Cytophagia</taxon>
        <taxon>Cytophagales</taxon>
        <taxon>Rhodocytophagaceae</taxon>
        <taxon>Rhodocytophaga</taxon>
    </lineage>
</organism>
<dbReference type="Proteomes" id="UP000480178">
    <property type="component" value="Chromosome"/>
</dbReference>
<gene>
    <name evidence="1" type="ORF">GXP67_20690</name>
</gene>
<evidence type="ECO:0000313" key="1">
    <source>
        <dbReference type="EMBL" id="QHT68894.1"/>
    </source>
</evidence>
<dbReference type="PANTHER" id="PTHR42754:SF1">
    <property type="entry name" value="LIPOPROTEIN"/>
    <property type="match status" value="1"/>
</dbReference>
<sequence>MKVIFCMVCCDTAKLFVKNSLYLICCVLLYACKTDQDARPDQSGLFIKFFGGFDTEEVYAAEQTPDGGFISIGTTTSFGNGSTDMYVFRTDENGNKIWHKTFGDTGKDKGKDLEVLPDGEYVFLGHSTQKDGFSDLNLLKTDKDGNELWSKTFGRSDRNEEAYSLKKTPDGGFLLIGNSIGADESTDMYIVKTTADGTKEWERNYGLTNLKDDVGSVQITNSGNLVWCGSEYRNRTGNTSGSSDMRVTLTKPEGYVLWDRNYGRENTETGIDIQLVSGGFIVVGTTNTVNTANANTDVYVVCLFEDGTEWWSNTYGGEKNEEGRSISPTSDGGFIITGSTESEGAGQKDVYLLKVNRRGEKEWSKTFGGRLDDTGTIVRQTIDGGYLVAGTVTFENNSMMCLIKTDHKGEISGR</sequence>
<proteinExistence type="predicted"/>
<dbReference type="EMBL" id="CP048222">
    <property type="protein sequence ID" value="QHT68894.1"/>
    <property type="molecule type" value="Genomic_DNA"/>
</dbReference>
<dbReference type="SUPFAM" id="SSF82171">
    <property type="entry name" value="DPP6 N-terminal domain-like"/>
    <property type="match status" value="1"/>
</dbReference>
<name>A0A6C0GM50_9BACT</name>
<protein>
    <submittedName>
        <fullName evidence="1">PQQ-like beta-propeller repeat protein</fullName>
    </submittedName>
</protein>
<dbReference type="PANTHER" id="PTHR42754">
    <property type="entry name" value="ENDOGLUCANASE"/>
    <property type="match status" value="1"/>
</dbReference>
<evidence type="ECO:0000313" key="2">
    <source>
        <dbReference type="Proteomes" id="UP000480178"/>
    </source>
</evidence>
<dbReference type="KEGG" id="rhoz:GXP67_20690"/>
<dbReference type="AlphaFoldDB" id="A0A6C0GM50"/>
<keyword evidence="2" id="KW-1185">Reference proteome</keyword>
<dbReference type="RefSeq" id="WP_162444895.1">
    <property type="nucleotide sequence ID" value="NZ_CP048222.1"/>
</dbReference>
<reference evidence="1 2" key="1">
    <citation type="submission" date="2020-01" db="EMBL/GenBank/DDBJ databases">
        <authorList>
            <person name="Kim M.K."/>
        </authorList>
    </citation>
    <scope>NUCLEOTIDE SEQUENCE [LARGE SCALE GENOMIC DNA]</scope>
    <source>
        <strain evidence="1 2">172606-1</strain>
    </source>
</reference>
<accession>A0A6C0GM50</accession>